<evidence type="ECO:0000256" key="1">
    <source>
        <dbReference type="ARBA" id="ARBA00010090"/>
    </source>
</evidence>
<evidence type="ECO:0000313" key="4">
    <source>
        <dbReference type="Proteomes" id="UP000261560"/>
    </source>
</evidence>
<dbReference type="Proteomes" id="UP000261560">
    <property type="component" value="Unplaced"/>
</dbReference>
<comment type="similarity">
    <text evidence="1">Belongs to the apolipoprotein L family.</text>
</comment>
<feature type="transmembrane region" description="Helical" evidence="2">
    <location>
        <begin position="166"/>
        <end position="186"/>
    </location>
</feature>
<reference evidence="3" key="2">
    <citation type="submission" date="2025-09" db="UniProtKB">
        <authorList>
            <consortium name="Ensembl"/>
        </authorList>
    </citation>
    <scope>IDENTIFICATION</scope>
</reference>
<feature type="transmembrane region" description="Helical" evidence="2">
    <location>
        <begin position="107"/>
        <end position="128"/>
    </location>
</feature>
<evidence type="ECO:0000256" key="2">
    <source>
        <dbReference type="SAM" id="Phobius"/>
    </source>
</evidence>
<feature type="transmembrane region" description="Helical" evidence="2">
    <location>
        <begin position="134"/>
        <end position="154"/>
    </location>
</feature>
<dbReference type="GO" id="GO:0042157">
    <property type="term" value="P:lipoprotein metabolic process"/>
    <property type="evidence" value="ECO:0007669"/>
    <property type="project" value="InterPro"/>
</dbReference>
<dbReference type="Gene3D" id="1.10.510.10">
    <property type="entry name" value="Transferase(Phosphotransferase) domain 1"/>
    <property type="match status" value="1"/>
</dbReference>
<dbReference type="PaxDb" id="30732-ENSOMEP00000017524"/>
<dbReference type="STRING" id="30732.ENSOMEP00000017524"/>
<evidence type="ECO:0008006" key="5">
    <source>
        <dbReference type="Google" id="ProtNLM"/>
    </source>
</evidence>
<dbReference type="GO" id="GO:0006869">
    <property type="term" value="P:lipid transport"/>
    <property type="evidence" value="ECO:0007669"/>
    <property type="project" value="InterPro"/>
</dbReference>
<dbReference type="AlphaFoldDB" id="A0A3B3CKA6"/>
<keyword evidence="4" id="KW-1185">Reference proteome</keyword>
<accession>A0A3B3CKA6</accession>
<dbReference type="OMA" id="EHYDHFE"/>
<dbReference type="GO" id="GO:0008289">
    <property type="term" value="F:lipid binding"/>
    <property type="evidence" value="ECO:0007669"/>
    <property type="project" value="InterPro"/>
</dbReference>
<dbReference type="GO" id="GO:0005576">
    <property type="term" value="C:extracellular region"/>
    <property type="evidence" value="ECO:0007669"/>
    <property type="project" value="InterPro"/>
</dbReference>
<keyword evidence="2" id="KW-0812">Transmembrane</keyword>
<keyword evidence="2" id="KW-0472">Membrane</keyword>
<name>A0A3B3CKA6_ORYME</name>
<dbReference type="GO" id="GO:0016020">
    <property type="term" value="C:membrane"/>
    <property type="evidence" value="ECO:0007669"/>
    <property type="project" value="TreeGrafter"/>
</dbReference>
<evidence type="ECO:0000313" key="3">
    <source>
        <dbReference type="Ensembl" id="ENSOMEP00000017524.1"/>
    </source>
</evidence>
<organism evidence="3 4">
    <name type="scientific">Oryzias melastigma</name>
    <name type="common">Marine medaka</name>
    <dbReference type="NCBI Taxonomy" id="30732"/>
    <lineage>
        <taxon>Eukaryota</taxon>
        <taxon>Metazoa</taxon>
        <taxon>Chordata</taxon>
        <taxon>Craniata</taxon>
        <taxon>Vertebrata</taxon>
        <taxon>Euteleostomi</taxon>
        <taxon>Actinopterygii</taxon>
        <taxon>Neopterygii</taxon>
        <taxon>Teleostei</taxon>
        <taxon>Neoteleostei</taxon>
        <taxon>Acanthomorphata</taxon>
        <taxon>Ovalentaria</taxon>
        <taxon>Atherinomorphae</taxon>
        <taxon>Beloniformes</taxon>
        <taxon>Adrianichthyidae</taxon>
        <taxon>Oryziinae</taxon>
        <taxon>Oryzias</taxon>
    </lineage>
</organism>
<dbReference type="SUPFAM" id="SSF56112">
    <property type="entry name" value="Protein kinase-like (PK-like)"/>
    <property type="match status" value="1"/>
</dbReference>
<dbReference type="Pfam" id="PF05461">
    <property type="entry name" value="ApoL"/>
    <property type="match status" value="1"/>
</dbReference>
<dbReference type="InterPro" id="IPR011009">
    <property type="entry name" value="Kinase-like_dom_sf"/>
</dbReference>
<protein>
    <recommendedName>
        <fullName evidence="5">Protein kinase domain-containing protein</fullName>
    </recommendedName>
</protein>
<proteinExistence type="inferred from homology"/>
<sequence length="341" mass="36881">MIQKIGGCSLGENWCHPQFSPVHPRIADDHFLKGFSQELRQLLREMLQNNPKDRPTAAEVLARLFAFTSLTKKSKAKVEKIQKMLKALRALADGLEKTHLGTTIGSLTGGVIGIVGGIATLGVTLAPVTLGGSFLAASLGIGLVGGITAGTSNITKLVKHKFQRKVIESLLTELGLVIAAVVTWLMERNSGLEISQSQPILENEDSFEDKAMKSLTTMGKTTHRILVRSLFLNGLFKTAKTAGQASRVAQVAKAATCALTGIFIAVDVFCVVMDAKEIHCARQASSNKNDESEIITFIKAIHKHSDDLQILQHNQCHNYQKGKVQSATVDSESTLQSREAI</sequence>
<dbReference type="PANTHER" id="PTHR14096:SF28">
    <property type="entry name" value="APOLIPOPROTEIN L, 1-RELATED"/>
    <property type="match status" value="1"/>
</dbReference>
<dbReference type="PANTHER" id="PTHR14096">
    <property type="entry name" value="APOLIPOPROTEIN L"/>
    <property type="match status" value="1"/>
</dbReference>
<dbReference type="InterPro" id="IPR008405">
    <property type="entry name" value="ApoL"/>
</dbReference>
<reference evidence="3" key="1">
    <citation type="submission" date="2025-08" db="UniProtKB">
        <authorList>
            <consortium name="Ensembl"/>
        </authorList>
    </citation>
    <scope>IDENTIFICATION</scope>
</reference>
<dbReference type="Ensembl" id="ENSOMET00000026285.1">
    <property type="protein sequence ID" value="ENSOMEP00000017524.1"/>
    <property type="gene ID" value="ENSOMEG00000019207.1"/>
</dbReference>
<keyword evidence="2" id="KW-1133">Transmembrane helix</keyword>